<dbReference type="Gene3D" id="2.20.100.10">
    <property type="entry name" value="Thrombospondin type-1 (TSP1) repeat"/>
    <property type="match status" value="2"/>
</dbReference>
<dbReference type="SMART" id="SM00209">
    <property type="entry name" value="TSP1"/>
    <property type="match status" value="2"/>
</dbReference>
<dbReference type="GO" id="GO:0030198">
    <property type="term" value="P:extracellular matrix organization"/>
    <property type="evidence" value="ECO:0007669"/>
    <property type="project" value="TreeGrafter"/>
</dbReference>
<sequence length="144" mass="16630">MECSATCGPGWRRRTLSCGTRYCEEKLKPKVYEQCNLRDCAVPSFRNTWKTSGWSRCTVTCGGGTQRRDVWCEDGRSKSRISDTECTKFGKPEPVRKCASISCTNGSALRYRWESGQWTSSVRSPTVERDQAHYHIKKRRRYRA</sequence>
<keyword evidence="2" id="KW-0964">Secreted</keyword>
<dbReference type="InterPro" id="IPR000884">
    <property type="entry name" value="TSP1_rpt"/>
</dbReference>
<dbReference type="Proteomes" id="UP000274131">
    <property type="component" value="Unassembled WGS sequence"/>
</dbReference>
<dbReference type="GO" id="GO:0006508">
    <property type="term" value="P:proteolysis"/>
    <property type="evidence" value="ECO:0007669"/>
    <property type="project" value="TreeGrafter"/>
</dbReference>
<reference evidence="7" key="1">
    <citation type="submission" date="2017-02" db="UniProtKB">
        <authorList>
            <consortium name="WormBaseParasite"/>
        </authorList>
    </citation>
    <scope>IDENTIFICATION</scope>
</reference>
<dbReference type="OrthoDB" id="5846669at2759"/>
<dbReference type="Pfam" id="PF00090">
    <property type="entry name" value="TSP_1"/>
    <property type="match status" value="1"/>
</dbReference>
<evidence type="ECO:0000313" key="7">
    <source>
        <dbReference type="WBParaSite" id="EVEC_0000072001-mRNA-1"/>
    </source>
</evidence>
<evidence type="ECO:0000256" key="2">
    <source>
        <dbReference type="ARBA" id="ARBA00022525"/>
    </source>
</evidence>
<dbReference type="AlphaFoldDB" id="A0A0N4UTQ9"/>
<evidence type="ECO:0000313" key="5">
    <source>
        <dbReference type="EMBL" id="VDD85331.1"/>
    </source>
</evidence>
<keyword evidence="6" id="KW-1185">Reference proteome</keyword>
<dbReference type="GO" id="GO:0031012">
    <property type="term" value="C:extracellular matrix"/>
    <property type="evidence" value="ECO:0007669"/>
    <property type="project" value="TreeGrafter"/>
</dbReference>
<comment type="subcellular location">
    <subcellularLocation>
        <location evidence="1">Secreted</location>
    </subcellularLocation>
</comment>
<evidence type="ECO:0000256" key="4">
    <source>
        <dbReference type="ARBA" id="ARBA00022737"/>
    </source>
</evidence>
<dbReference type="WBParaSite" id="EVEC_0000072001-mRNA-1">
    <property type="protein sequence ID" value="EVEC_0000072001-mRNA-1"/>
    <property type="gene ID" value="EVEC_0000072001"/>
</dbReference>
<name>A0A0N4UTQ9_ENTVE</name>
<accession>A0A0N4UTQ9</accession>
<proteinExistence type="predicted"/>
<dbReference type="FunFam" id="2.20.100.10:FF:000005">
    <property type="entry name" value="ADAM metallopeptidase with thrombospondin type 1 motif 9"/>
    <property type="match status" value="1"/>
</dbReference>
<dbReference type="Pfam" id="PF19030">
    <property type="entry name" value="TSP1_ADAMTS"/>
    <property type="match status" value="1"/>
</dbReference>
<dbReference type="GO" id="GO:0005576">
    <property type="term" value="C:extracellular region"/>
    <property type="evidence" value="ECO:0007669"/>
    <property type="project" value="UniProtKB-SubCell"/>
</dbReference>
<keyword evidence="3" id="KW-0732">Signal</keyword>
<organism evidence="7">
    <name type="scientific">Enterobius vermicularis</name>
    <name type="common">Human pinworm</name>
    <dbReference type="NCBI Taxonomy" id="51028"/>
    <lineage>
        <taxon>Eukaryota</taxon>
        <taxon>Metazoa</taxon>
        <taxon>Ecdysozoa</taxon>
        <taxon>Nematoda</taxon>
        <taxon>Chromadorea</taxon>
        <taxon>Rhabditida</taxon>
        <taxon>Spirurina</taxon>
        <taxon>Oxyuridomorpha</taxon>
        <taxon>Oxyuroidea</taxon>
        <taxon>Oxyuridae</taxon>
        <taxon>Enterobius</taxon>
    </lineage>
</organism>
<dbReference type="STRING" id="51028.A0A0N4UTQ9"/>
<dbReference type="InterPro" id="IPR050439">
    <property type="entry name" value="ADAMTS_ADAMTS-like"/>
</dbReference>
<keyword evidence="4" id="KW-0677">Repeat</keyword>
<dbReference type="GO" id="GO:0004222">
    <property type="term" value="F:metalloendopeptidase activity"/>
    <property type="evidence" value="ECO:0007669"/>
    <property type="project" value="TreeGrafter"/>
</dbReference>
<evidence type="ECO:0000313" key="6">
    <source>
        <dbReference type="Proteomes" id="UP000274131"/>
    </source>
</evidence>
<reference evidence="5 6" key="2">
    <citation type="submission" date="2018-10" db="EMBL/GenBank/DDBJ databases">
        <authorList>
            <consortium name="Pathogen Informatics"/>
        </authorList>
    </citation>
    <scope>NUCLEOTIDE SEQUENCE [LARGE SCALE GENOMIC DNA]</scope>
</reference>
<dbReference type="InterPro" id="IPR036383">
    <property type="entry name" value="TSP1_rpt_sf"/>
</dbReference>
<dbReference type="PANTHER" id="PTHR13723">
    <property type="entry name" value="ADAMTS A DISINTEGRIN AND METALLOPROTEASE WITH THROMBOSPONDIN MOTIFS PROTEASE"/>
    <property type="match status" value="1"/>
</dbReference>
<dbReference type="GO" id="GO:0009653">
    <property type="term" value="P:anatomical structure morphogenesis"/>
    <property type="evidence" value="ECO:0007669"/>
    <property type="project" value="UniProtKB-ARBA"/>
</dbReference>
<dbReference type="SUPFAM" id="SSF82895">
    <property type="entry name" value="TSP-1 type 1 repeat"/>
    <property type="match status" value="2"/>
</dbReference>
<dbReference type="PROSITE" id="PS50092">
    <property type="entry name" value="TSP1"/>
    <property type="match status" value="2"/>
</dbReference>
<protein>
    <submittedName>
        <fullName evidence="7">ADAM_CR_2 domain-containing protein</fullName>
    </submittedName>
</protein>
<evidence type="ECO:0000256" key="3">
    <source>
        <dbReference type="ARBA" id="ARBA00022729"/>
    </source>
</evidence>
<evidence type="ECO:0000256" key="1">
    <source>
        <dbReference type="ARBA" id="ARBA00004613"/>
    </source>
</evidence>
<gene>
    <name evidence="5" type="ORF">EVEC_LOCUS474</name>
</gene>
<dbReference type="EMBL" id="UXUI01000818">
    <property type="protein sequence ID" value="VDD85331.1"/>
    <property type="molecule type" value="Genomic_DNA"/>
</dbReference>
<dbReference type="PANTHER" id="PTHR13723:SF305">
    <property type="entry name" value="PROTEIN MADD-4"/>
    <property type="match status" value="1"/>
</dbReference>